<evidence type="ECO:0000259" key="3">
    <source>
        <dbReference type="PROSITE" id="PS50157"/>
    </source>
</evidence>
<dbReference type="AlphaFoldDB" id="A0ABD1UV79"/>
<comment type="caution">
    <text evidence="4">The sequence shown here is derived from an EMBL/GenBank/DDBJ whole genome shotgun (WGS) entry which is preliminary data.</text>
</comment>
<dbReference type="SUPFAM" id="SSF57667">
    <property type="entry name" value="beta-beta-alpha zinc fingers"/>
    <property type="match status" value="1"/>
</dbReference>
<accession>A0ABD1UV79</accession>
<gene>
    <name evidence="4" type="ORF">Fot_20919</name>
</gene>
<name>A0ABD1UV79_9LAMI</name>
<dbReference type="Proteomes" id="UP001604277">
    <property type="component" value="Unassembled WGS sequence"/>
</dbReference>
<feature type="region of interest" description="Disordered" evidence="2">
    <location>
        <begin position="189"/>
        <end position="244"/>
    </location>
</feature>
<dbReference type="InterPro" id="IPR036236">
    <property type="entry name" value="Znf_C2H2_sf"/>
</dbReference>
<dbReference type="GO" id="GO:0008270">
    <property type="term" value="F:zinc ion binding"/>
    <property type="evidence" value="ECO:0007669"/>
    <property type="project" value="UniProtKB-KW"/>
</dbReference>
<organism evidence="4 5">
    <name type="scientific">Forsythia ovata</name>
    <dbReference type="NCBI Taxonomy" id="205694"/>
    <lineage>
        <taxon>Eukaryota</taxon>
        <taxon>Viridiplantae</taxon>
        <taxon>Streptophyta</taxon>
        <taxon>Embryophyta</taxon>
        <taxon>Tracheophyta</taxon>
        <taxon>Spermatophyta</taxon>
        <taxon>Magnoliopsida</taxon>
        <taxon>eudicotyledons</taxon>
        <taxon>Gunneridae</taxon>
        <taxon>Pentapetalae</taxon>
        <taxon>asterids</taxon>
        <taxon>lamiids</taxon>
        <taxon>Lamiales</taxon>
        <taxon>Oleaceae</taxon>
        <taxon>Forsythieae</taxon>
        <taxon>Forsythia</taxon>
    </lineage>
</organism>
<evidence type="ECO:0000313" key="5">
    <source>
        <dbReference type="Proteomes" id="UP001604277"/>
    </source>
</evidence>
<dbReference type="PROSITE" id="PS00028">
    <property type="entry name" value="ZINC_FINGER_C2H2_1"/>
    <property type="match status" value="1"/>
</dbReference>
<keyword evidence="1" id="KW-0863">Zinc-finger</keyword>
<dbReference type="PANTHER" id="PTHR13182">
    <property type="entry name" value="ZINC FINGER PROTEIN 622"/>
    <property type="match status" value="1"/>
</dbReference>
<feature type="compositionally biased region" description="Basic and acidic residues" evidence="2">
    <location>
        <begin position="224"/>
        <end position="244"/>
    </location>
</feature>
<feature type="compositionally biased region" description="Acidic residues" evidence="2">
    <location>
        <begin position="122"/>
        <end position="136"/>
    </location>
</feature>
<dbReference type="EMBL" id="JBFOLJ010000006">
    <property type="protein sequence ID" value="KAL2528318.1"/>
    <property type="molecule type" value="Genomic_DNA"/>
</dbReference>
<dbReference type="InterPro" id="IPR040025">
    <property type="entry name" value="Znf622/Rei1/Reh1"/>
</dbReference>
<proteinExistence type="predicted"/>
<feature type="compositionally biased region" description="Polar residues" evidence="2">
    <location>
        <begin position="191"/>
        <end position="222"/>
    </location>
</feature>
<sequence>MDVGMGFHVVLWELKKKKFAELVLSSGTSVVAGVPGVTETLFLARQSALAEEKKKLDETPMMYSCGLCGKGYRSAKAHAQHLQSKSHLVRASEGTSKDEGTTIIKPLARRVAKESSHHVEQEVEESEDSEWEEVDSEDDLVGRNIYRLSTIIRLHGNIRATILRTLRFRRKAIQTLLAATRIFLSSRDSIHSTPGTARSGNQKFEQTPQPATQNSKPQTPSGSDPRRNPQECHHKDDVIPLRLT</sequence>
<feature type="domain" description="C2H2-type" evidence="3">
    <location>
        <begin position="63"/>
        <end position="87"/>
    </location>
</feature>
<feature type="region of interest" description="Disordered" evidence="2">
    <location>
        <begin position="114"/>
        <end position="136"/>
    </location>
</feature>
<keyword evidence="1" id="KW-0479">Metal-binding</keyword>
<dbReference type="PROSITE" id="PS50157">
    <property type="entry name" value="ZINC_FINGER_C2H2_2"/>
    <property type="match status" value="1"/>
</dbReference>
<protein>
    <submittedName>
        <fullName evidence="4">Zinc finger protein</fullName>
    </submittedName>
</protein>
<dbReference type="PANTHER" id="PTHR13182:SF8">
    <property type="entry name" value="CYTOPLASMIC 60S SUBUNIT BIOGENESIS FACTOR ZNF622"/>
    <property type="match status" value="1"/>
</dbReference>
<evidence type="ECO:0000256" key="2">
    <source>
        <dbReference type="SAM" id="MobiDB-lite"/>
    </source>
</evidence>
<keyword evidence="1" id="KW-0862">Zinc</keyword>
<evidence type="ECO:0000256" key="1">
    <source>
        <dbReference type="PROSITE-ProRule" id="PRU00042"/>
    </source>
</evidence>
<dbReference type="InterPro" id="IPR013087">
    <property type="entry name" value="Znf_C2H2_type"/>
</dbReference>
<keyword evidence="5" id="KW-1185">Reference proteome</keyword>
<reference evidence="5" key="1">
    <citation type="submission" date="2024-07" db="EMBL/GenBank/DDBJ databases">
        <title>Two chromosome-level genome assemblies of Korean endemic species Abeliophyllum distichum and Forsythia ovata (Oleaceae).</title>
        <authorList>
            <person name="Jang H."/>
        </authorList>
    </citation>
    <scope>NUCLEOTIDE SEQUENCE [LARGE SCALE GENOMIC DNA]</scope>
</reference>
<evidence type="ECO:0000313" key="4">
    <source>
        <dbReference type="EMBL" id="KAL2528318.1"/>
    </source>
</evidence>